<evidence type="ECO:0000313" key="2">
    <source>
        <dbReference type="EMBL" id="SVE36893.1"/>
    </source>
</evidence>
<feature type="transmembrane region" description="Helical" evidence="1">
    <location>
        <begin position="7"/>
        <end position="27"/>
    </location>
</feature>
<accession>A0A383CXY5</accession>
<evidence type="ECO:0000256" key="1">
    <source>
        <dbReference type="SAM" id="Phobius"/>
    </source>
</evidence>
<feature type="transmembrane region" description="Helical" evidence="1">
    <location>
        <begin position="39"/>
        <end position="61"/>
    </location>
</feature>
<dbReference type="EMBL" id="UINC01212525">
    <property type="protein sequence ID" value="SVE36893.1"/>
    <property type="molecule type" value="Genomic_DNA"/>
</dbReference>
<organism evidence="2">
    <name type="scientific">marine metagenome</name>
    <dbReference type="NCBI Taxonomy" id="408172"/>
    <lineage>
        <taxon>unclassified sequences</taxon>
        <taxon>metagenomes</taxon>
        <taxon>ecological metagenomes</taxon>
    </lineage>
</organism>
<dbReference type="PROSITE" id="PS51257">
    <property type="entry name" value="PROKAR_LIPOPROTEIN"/>
    <property type="match status" value="1"/>
</dbReference>
<keyword evidence="1" id="KW-1133">Transmembrane helix</keyword>
<dbReference type="Pfam" id="PF14126">
    <property type="entry name" value="DUF4293"/>
    <property type="match status" value="1"/>
</dbReference>
<proteinExistence type="predicted"/>
<feature type="transmembrane region" description="Helical" evidence="1">
    <location>
        <begin position="68"/>
        <end position="88"/>
    </location>
</feature>
<dbReference type="InterPro" id="IPR025635">
    <property type="entry name" value="DUF4293"/>
</dbReference>
<keyword evidence="1" id="KW-0472">Membrane</keyword>
<dbReference type="AlphaFoldDB" id="A0A383CXY5"/>
<evidence type="ECO:0008006" key="3">
    <source>
        <dbReference type="Google" id="ProtNLM"/>
    </source>
</evidence>
<name>A0A383CXY5_9ZZZZ</name>
<feature type="transmembrane region" description="Helical" evidence="1">
    <location>
        <begin position="94"/>
        <end position="115"/>
    </location>
</feature>
<protein>
    <recommendedName>
        <fullName evidence="3">DUF4293 family protein</fullName>
    </recommendedName>
</protein>
<feature type="non-terminal residue" evidence="2">
    <location>
        <position position="129"/>
    </location>
</feature>
<reference evidence="2" key="1">
    <citation type="submission" date="2018-05" db="EMBL/GenBank/DDBJ databases">
        <authorList>
            <person name="Lanie J.A."/>
            <person name="Ng W.-L."/>
            <person name="Kazmierczak K.M."/>
            <person name="Andrzejewski T.M."/>
            <person name="Davidsen T.M."/>
            <person name="Wayne K.J."/>
            <person name="Tettelin H."/>
            <person name="Glass J.I."/>
            <person name="Rusch D."/>
            <person name="Podicherti R."/>
            <person name="Tsui H.-C.T."/>
            <person name="Winkler M.E."/>
        </authorList>
    </citation>
    <scope>NUCLEOTIDE SEQUENCE</scope>
</reference>
<keyword evidence="1" id="KW-0812">Transmembrane</keyword>
<gene>
    <name evidence="2" type="ORF">METZ01_LOCUS489747</name>
</gene>
<sequence>MIQRIQSLLLLLSACSLIIIVFYFPVLKSDELEIYLNENILIAQLSILLSVGVSVFSIFQFKNMKRQLILNQLSKLFISIAFIIIIFQREESSFANGLFLFIVPYAFLVLANIFIKKDDKLVRSSDRIR</sequence>